<evidence type="ECO:0000256" key="8">
    <source>
        <dbReference type="ARBA" id="ARBA00048173"/>
    </source>
</evidence>
<dbReference type="SUPFAM" id="SSF52200">
    <property type="entry name" value="Toll/Interleukin receptor TIR domain"/>
    <property type="match status" value="1"/>
</dbReference>
<gene>
    <name evidence="11" type="ORF">SAMN05216302_101291</name>
</gene>
<dbReference type="PROSITE" id="PS50878">
    <property type="entry name" value="RT_POL"/>
    <property type="match status" value="1"/>
</dbReference>
<accession>A0A1I4BL96</accession>
<dbReference type="RefSeq" id="WP_170841622.1">
    <property type="nucleotide sequence ID" value="NZ_FOSP01000012.1"/>
</dbReference>
<dbReference type="GO" id="GO:0007165">
    <property type="term" value="P:signal transduction"/>
    <property type="evidence" value="ECO:0007669"/>
    <property type="project" value="InterPro"/>
</dbReference>
<name>A0A1I4BL96_9PROT</name>
<keyword evidence="5" id="KW-0460">Magnesium</keyword>
<dbReference type="InterPro" id="IPR049976">
    <property type="entry name" value="Retron_TIR_antiphage"/>
</dbReference>
<feature type="domain" description="Reverse transcriptase" evidence="10">
    <location>
        <begin position="1"/>
        <end position="268"/>
    </location>
</feature>
<dbReference type="Gene3D" id="3.40.50.10140">
    <property type="entry name" value="Toll/interleukin-1 receptor homology (TIR) domain"/>
    <property type="match status" value="1"/>
</dbReference>
<evidence type="ECO:0000313" key="11">
    <source>
        <dbReference type="EMBL" id="SFK69604.1"/>
    </source>
</evidence>
<evidence type="ECO:0000313" key="12">
    <source>
        <dbReference type="Proteomes" id="UP000199533"/>
    </source>
</evidence>
<dbReference type="Pfam" id="PF00078">
    <property type="entry name" value="RVT_1"/>
    <property type="match status" value="1"/>
</dbReference>
<dbReference type="NCBIfam" id="NF042941">
    <property type="entry name" value="Retron_TIR_antiphage"/>
    <property type="match status" value="1"/>
</dbReference>
<evidence type="ECO:0000256" key="3">
    <source>
        <dbReference type="ARBA" id="ARBA00022695"/>
    </source>
</evidence>
<evidence type="ECO:0000259" key="9">
    <source>
        <dbReference type="PROSITE" id="PS50104"/>
    </source>
</evidence>
<dbReference type="EMBL" id="FOSP01000012">
    <property type="protein sequence ID" value="SFK69604.1"/>
    <property type="molecule type" value="Genomic_DNA"/>
</dbReference>
<dbReference type="Proteomes" id="UP000199533">
    <property type="component" value="Unassembled WGS sequence"/>
</dbReference>
<evidence type="ECO:0000256" key="7">
    <source>
        <dbReference type="ARBA" id="ARBA00034120"/>
    </source>
</evidence>
<dbReference type="PRINTS" id="PR00866">
    <property type="entry name" value="RNADNAPOLMS"/>
</dbReference>
<evidence type="ECO:0000256" key="4">
    <source>
        <dbReference type="ARBA" id="ARBA00022723"/>
    </source>
</evidence>
<comment type="similarity">
    <text evidence="7">Belongs to the bacterial reverse transcriptase family.</text>
</comment>
<keyword evidence="12" id="KW-1185">Reference proteome</keyword>
<keyword evidence="4" id="KW-0479">Metal-binding</keyword>
<dbReference type="SMART" id="SM00255">
    <property type="entry name" value="TIR"/>
    <property type="match status" value="1"/>
</dbReference>
<dbReference type="GO" id="GO:0003723">
    <property type="term" value="F:RNA binding"/>
    <property type="evidence" value="ECO:0007669"/>
    <property type="project" value="InterPro"/>
</dbReference>
<dbReference type="InterPro" id="IPR051083">
    <property type="entry name" value="GrpII_Intron_Splice-Mob/Def"/>
</dbReference>
<comment type="catalytic activity">
    <reaction evidence="8">
        <text>DNA(n) + a 2'-deoxyribonucleoside 5'-triphosphate = DNA(n+1) + diphosphate</text>
        <dbReference type="Rhea" id="RHEA:22508"/>
        <dbReference type="Rhea" id="RHEA-COMP:17339"/>
        <dbReference type="Rhea" id="RHEA-COMP:17340"/>
        <dbReference type="ChEBI" id="CHEBI:33019"/>
        <dbReference type="ChEBI" id="CHEBI:61560"/>
        <dbReference type="ChEBI" id="CHEBI:173112"/>
        <dbReference type="EC" id="2.7.7.49"/>
    </reaction>
</comment>
<dbReference type="InterPro" id="IPR000123">
    <property type="entry name" value="Reverse_transcriptase_msDNA"/>
</dbReference>
<evidence type="ECO:0000256" key="6">
    <source>
        <dbReference type="ARBA" id="ARBA00022918"/>
    </source>
</evidence>
<dbReference type="InterPro" id="IPR000477">
    <property type="entry name" value="RT_dom"/>
</dbReference>
<dbReference type="STRING" id="52441.SAMN05216302_101291"/>
<organism evidence="11 12">
    <name type="scientific">Nitrosomonas aestuarii</name>
    <dbReference type="NCBI Taxonomy" id="52441"/>
    <lineage>
        <taxon>Bacteria</taxon>
        <taxon>Pseudomonadati</taxon>
        <taxon>Pseudomonadota</taxon>
        <taxon>Betaproteobacteria</taxon>
        <taxon>Nitrosomonadales</taxon>
        <taxon>Nitrosomonadaceae</taxon>
        <taxon>Nitrosomonas</taxon>
    </lineage>
</organism>
<dbReference type="CDD" id="cd03487">
    <property type="entry name" value="RT_Bac_retron_II"/>
    <property type="match status" value="1"/>
</dbReference>
<evidence type="ECO:0000256" key="5">
    <source>
        <dbReference type="ARBA" id="ARBA00022842"/>
    </source>
</evidence>
<dbReference type="GO" id="GO:0046872">
    <property type="term" value="F:metal ion binding"/>
    <property type="evidence" value="ECO:0007669"/>
    <property type="project" value="UniProtKB-KW"/>
</dbReference>
<proteinExistence type="inferred from homology"/>
<dbReference type="PROSITE" id="PS50104">
    <property type="entry name" value="TIR"/>
    <property type="match status" value="1"/>
</dbReference>
<dbReference type="Pfam" id="PF13676">
    <property type="entry name" value="TIR_2"/>
    <property type="match status" value="1"/>
</dbReference>
<evidence type="ECO:0000256" key="1">
    <source>
        <dbReference type="ARBA" id="ARBA00012493"/>
    </source>
</evidence>
<evidence type="ECO:0000259" key="10">
    <source>
        <dbReference type="PROSITE" id="PS50878"/>
    </source>
</evidence>
<keyword evidence="6" id="KW-0695">RNA-directed DNA polymerase</keyword>
<keyword evidence="3" id="KW-0548">Nucleotidyltransferase</keyword>
<dbReference type="PANTHER" id="PTHR34047">
    <property type="entry name" value="NUCLEAR INTRON MATURASE 1, MITOCHONDRIAL-RELATED"/>
    <property type="match status" value="1"/>
</dbReference>
<protein>
    <recommendedName>
        <fullName evidence="1">RNA-directed DNA polymerase</fullName>
        <ecNumber evidence="1">2.7.7.49</ecNumber>
    </recommendedName>
</protein>
<dbReference type="InterPro" id="IPR035897">
    <property type="entry name" value="Toll_tir_struct_dom_sf"/>
</dbReference>
<dbReference type="AlphaFoldDB" id="A0A1I4BL96"/>
<dbReference type="PANTHER" id="PTHR34047:SF7">
    <property type="entry name" value="RNA-DIRECTED DNA POLYMERASE"/>
    <property type="match status" value="1"/>
</dbReference>
<feature type="domain" description="TIR" evidence="9">
    <location>
        <begin position="370"/>
        <end position="502"/>
    </location>
</feature>
<dbReference type="EC" id="2.7.7.49" evidence="1"/>
<evidence type="ECO:0000256" key="2">
    <source>
        <dbReference type="ARBA" id="ARBA00022679"/>
    </source>
</evidence>
<keyword evidence="2" id="KW-0808">Transferase</keyword>
<reference evidence="12" key="1">
    <citation type="submission" date="2016-10" db="EMBL/GenBank/DDBJ databases">
        <authorList>
            <person name="Varghese N."/>
            <person name="Submissions S."/>
        </authorList>
    </citation>
    <scope>NUCLEOTIDE SEQUENCE [LARGE SCALE GENOMIC DNA]</scope>
    <source>
        <strain evidence="12">Nm69</strain>
    </source>
</reference>
<dbReference type="InterPro" id="IPR000157">
    <property type="entry name" value="TIR_dom"/>
</dbReference>
<sequence>MPEKLKPELNKNLDESVRAISQLSSVSDVASYFEIPEGQLLYILYKLPDNKKYRFFEIKKRRGGHRLIKAPIGGTAILLKKLKPALHQLYKTKSCVHGFVNGKSIVSNAKQHKKKRYVLNVDLANFYDNINFGRIRGLFMSKPFNMAPNAATLMAQLCTHDNSLPQGSPVSPVLSNFIASNLDKRLTLLAKKYGLQYSRYADDITFSTSKKDFPKSFGYYEGNNPITGNMVIGKLLEDQILASGFVINYDKVRLQYHGVRQEVTGLTVNEFPNVERSFVRKIRAMIHAWKKFGLIEAEKTYISCYAKPTLDISSDNLNGAYYKSVVYGRLAFLKMVRDEEDEVYMKLCLKVAEIDSNAPRKILETKEMFNKFDIFISHASEDKDDVALPIYEACKKIGVNAFLDVKYIRWGDSLTEKINHALGQSKFVLAILSENSVGKTWPSKEINAALAREIEGKQKILPLIVGSPDLSSVSLLVDKLHFPWEKDASKVAHRIKELTYEKYQISNCK</sequence>
<dbReference type="GO" id="GO:0003964">
    <property type="term" value="F:RNA-directed DNA polymerase activity"/>
    <property type="evidence" value="ECO:0007669"/>
    <property type="project" value="UniProtKB-KW"/>
</dbReference>